<comment type="caution">
    <text evidence="2">The sequence shown here is derived from an EMBL/GenBank/DDBJ whole genome shotgun (WGS) entry which is preliminary data.</text>
</comment>
<keyword evidence="3" id="KW-1185">Reference proteome</keyword>
<gene>
    <name evidence="2" type="ORF">DN068_04585</name>
</gene>
<dbReference type="RefSeq" id="WP_110997706.1">
    <property type="nucleotide sequence ID" value="NZ_QKTW01000006.1"/>
</dbReference>
<dbReference type="Pfam" id="PF13648">
    <property type="entry name" value="Lipocalin_4"/>
    <property type="match status" value="1"/>
</dbReference>
<dbReference type="Proteomes" id="UP000248745">
    <property type="component" value="Unassembled WGS sequence"/>
</dbReference>
<name>A0A2W2APG8_9BACT</name>
<organism evidence="2 3">
    <name type="scientific">Taibaiella soli</name>
    <dbReference type="NCBI Taxonomy" id="1649169"/>
    <lineage>
        <taxon>Bacteria</taxon>
        <taxon>Pseudomonadati</taxon>
        <taxon>Bacteroidota</taxon>
        <taxon>Chitinophagia</taxon>
        <taxon>Chitinophagales</taxon>
        <taxon>Chitinophagaceae</taxon>
        <taxon>Taibaiella</taxon>
    </lineage>
</organism>
<proteinExistence type="predicted"/>
<sequence length="156" mass="16781">MKKIFLAASLIGIAFTSCKKSDDNSSGGSGGNNNTAILGKWNWDTDVQQTAIHGTINGVSMDTTYTDTMQINDGSYIQFTSDGKVYSHIVGNSPSDDTGHYTIQGSNLYMTKSTSTDTTVAQITTLSGHALTLYSTYQQGAMGMSAQINDWMYLSK</sequence>
<dbReference type="InterPro" id="IPR024311">
    <property type="entry name" value="Lipocalin-like"/>
</dbReference>
<accession>A0A2W2APG8</accession>
<dbReference type="OrthoDB" id="672518at2"/>
<dbReference type="PROSITE" id="PS51257">
    <property type="entry name" value="PROKAR_LIPOPROTEIN"/>
    <property type="match status" value="1"/>
</dbReference>
<feature type="domain" description="Lipocalin-like" evidence="1">
    <location>
        <begin position="37"/>
        <end position="133"/>
    </location>
</feature>
<evidence type="ECO:0000313" key="3">
    <source>
        <dbReference type="Proteomes" id="UP000248745"/>
    </source>
</evidence>
<dbReference type="EMBL" id="QKTW01000006">
    <property type="protein sequence ID" value="PZF74290.1"/>
    <property type="molecule type" value="Genomic_DNA"/>
</dbReference>
<evidence type="ECO:0000259" key="1">
    <source>
        <dbReference type="Pfam" id="PF13648"/>
    </source>
</evidence>
<reference evidence="2 3" key="1">
    <citation type="submission" date="2018-06" db="EMBL/GenBank/DDBJ databases">
        <title>Mucibacter soli gen. nov., sp. nov., a new member of the family Chitinophagaceae producing mucin.</title>
        <authorList>
            <person name="Kim M.-K."/>
            <person name="Park S."/>
            <person name="Kim T.-S."/>
            <person name="Joung Y."/>
            <person name="Han J.-H."/>
            <person name="Kim S.B."/>
        </authorList>
    </citation>
    <scope>NUCLEOTIDE SEQUENCE [LARGE SCALE GENOMIC DNA]</scope>
    <source>
        <strain evidence="2 3">R1-15</strain>
    </source>
</reference>
<protein>
    <recommendedName>
        <fullName evidence="1">Lipocalin-like domain-containing protein</fullName>
    </recommendedName>
</protein>
<dbReference type="AlphaFoldDB" id="A0A2W2APG8"/>
<evidence type="ECO:0000313" key="2">
    <source>
        <dbReference type="EMBL" id="PZF74290.1"/>
    </source>
</evidence>